<feature type="domain" description="PPM-type phosphatase" evidence="2">
    <location>
        <begin position="74"/>
        <end position="297"/>
    </location>
</feature>
<keyword evidence="4" id="KW-1185">Reference proteome</keyword>
<dbReference type="Gene3D" id="3.60.40.10">
    <property type="entry name" value="PPM-type phosphatase domain"/>
    <property type="match status" value="1"/>
</dbReference>
<dbReference type="InterPro" id="IPR036457">
    <property type="entry name" value="PPM-type-like_dom_sf"/>
</dbReference>
<dbReference type="Proteomes" id="UP000483802">
    <property type="component" value="Unassembled WGS sequence"/>
</dbReference>
<dbReference type="AlphaFoldDB" id="A0A6L6WXC0"/>
<dbReference type="EMBL" id="WPNZ01000006">
    <property type="protein sequence ID" value="MVO85641.1"/>
    <property type="molecule type" value="Genomic_DNA"/>
</dbReference>
<accession>A0A6L6WXC0</accession>
<dbReference type="InterPro" id="IPR052016">
    <property type="entry name" value="Bact_Sigma-Reg"/>
</dbReference>
<keyword evidence="1" id="KW-0378">Hydrolase</keyword>
<proteinExistence type="predicted"/>
<name>A0A6L6WXC0_9ACTN</name>
<dbReference type="InterPro" id="IPR029016">
    <property type="entry name" value="GAF-like_dom_sf"/>
</dbReference>
<evidence type="ECO:0000259" key="2">
    <source>
        <dbReference type="SMART" id="SM00331"/>
    </source>
</evidence>
<dbReference type="InterPro" id="IPR001932">
    <property type="entry name" value="PPM-type_phosphatase-like_dom"/>
</dbReference>
<dbReference type="PANTHER" id="PTHR43156">
    <property type="entry name" value="STAGE II SPORULATION PROTEIN E-RELATED"/>
    <property type="match status" value="1"/>
</dbReference>
<comment type="caution">
    <text evidence="3">The sequence shown here is derived from an EMBL/GenBank/DDBJ whole genome shotgun (WGS) entry which is preliminary data.</text>
</comment>
<dbReference type="Gene3D" id="3.30.450.40">
    <property type="match status" value="1"/>
</dbReference>
<sequence>MMVVSLPGGGGPVGALVLLRAAGAEPFSEDEETFARVFAARAGAALDTARLRTEHAAVAELLTQDVLPPELRRIDGVEYAGGHRAAHGELEVGGDFFDISPAAEDGGETHVVLGDVCGKGLEAAVLTGKIRSTLRALHLVEPDHRRLLRVLNSALLSTRHSRFATLVLASVSRRGDTVALRLTSAGHPPPLIVRLDGSVDAAPTHGTLVGALPEVTADTHRTTLRPGEACLLYSDGVTEARGGPLGTEQFGEERLRAALSEYAGKPPEAMAERVQILVAEWLGGRRHDDMALMVIAAPRTGGDGRRPGADR</sequence>
<dbReference type="SMART" id="SM00331">
    <property type="entry name" value="PP2C_SIG"/>
    <property type="match status" value="1"/>
</dbReference>
<dbReference type="SUPFAM" id="SSF81606">
    <property type="entry name" value="PP2C-like"/>
    <property type="match status" value="1"/>
</dbReference>
<evidence type="ECO:0000256" key="1">
    <source>
        <dbReference type="ARBA" id="ARBA00022801"/>
    </source>
</evidence>
<dbReference type="PANTHER" id="PTHR43156:SF2">
    <property type="entry name" value="STAGE II SPORULATION PROTEIN E"/>
    <property type="match status" value="1"/>
</dbReference>
<organism evidence="3 4">
    <name type="scientific">Streptomyces typhae</name>
    <dbReference type="NCBI Taxonomy" id="2681492"/>
    <lineage>
        <taxon>Bacteria</taxon>
        <taxon>Bacillati</taxon>
        <taxon>Actinomycetota</taxon>
        <taxon>Actinomycetes</taxon>
        <taxon>Kitasatosporales</taxon>
        <taxon>Streptomycetaceae</taxon>
        <taxon>Streptomyces</taxon>
    </lineage>
</organism>
<dbReference type="Pfam" id="PF07228">
    <property type="entry name" value="SpoIIE"/>
    <property type="match status" value="1"/>
</dbReference>
<protein>
    <submittedName>
        <fullName evidence="3">SpoIIE family protein phosphatase</fullName>
    </submittedName>
</protein>
<reference evidence="3 4" key="1">
    <citation type="submission" date="2019-11" db="EMBL/GenBank/DDBJ databases">
        <title>Streptomyces typhae sp. nov., a novel endophytic actinomycete isolated from the root of cattail pollen (Typha angustifolia L.).</title>
        <authorList>
            <person name="Peng C."/>
        </authorList>
    </citation>
    <scope>NUCLEOTIDE SEQUENCE [LARGE SCALE GENOMIC DNA]</scope>
    <source>
        <strain evidence="4">p1417</strain>
    </source>
</reference>
<dbReference type="GO" id="GO:0016791">
    <property type="term" value="F:phosphatase activity"/>
    <property type="evidence" value="ECO:0007669"/>
    <property type="project" value="TreeGrafter"/>
</dbReference>
<evidence type="ECO:0000313" key="3">
    <source>
        <dbReference type="EMBL" id="MVO85641.1"/>
    </source>
</evidence>
<dbReference type="SUPFAM" id="SSF55781">
    <property type="entry name" value="GAF domain-like"/>
    <property type="match status" value="1"/>
</dbReference>
<evidence type="ECO:0000313" key="4">
    <source>
        <dbReference type="Proteomes" id="UP000483802"/>
    </source>
</evidence>
<gene>
    <name evidence="3" type="ORF">GPA10_12970</name>
</gene>